<dbReference type="Gene3D" id="6.10.250.3030">
    <property type="match status" value="1"/>
</dbReference>
<dbReference type="EnsemblPlants" id="LPERR10G07730.1">
    <property type="protein sequence ID" value="LPERR10G07730.1"/>
    <property type="gene ID" value="LPERR10G07730"/>
</dbReference>
<comment type="pathway">
    <text evidence="1">Protein modification; protein ubiquitination.</text>
</comment>
<dbReference type="Gene3D" id="3.30.710.10">
    <property type="entry name" value="Potassium Channel Kv1.1, Chain A"/>
    <property type="match status" value="1"/>
</dbReference>
<evidence type="ECO:0000259" key="3">
    <source>
        <dbReference type="Pfam" id="PF00651"/>
    </source>
</evidence>
<dbReference type="AlphaFoldDB" id="A0A0D9XJX1"/>
<evidence type="ECO:0000259" key="4">
    <source>
        <dbReference type="Pfam" id="PF24570"/>
    </source>
</evidence>
<protein>
    <submittedName>
        <fullName evidence="5">Uncharacterized protein</fullName>
    </submittedName>
</protein>
<reference evidence="6" key="2">
    <citation type="submission" date="2013-12" db="EMBL/GenBank/DDBJ databases">
        <authorList>
            <person name="Yu Y."/>
            <person name="Lee S."/>
            <person name="de Baynast K."/>
            <person name="Wissotski M."/>
            <person name="Liu L."/>
            <person name="Talag J."/>
            <person name="Goicoechea J."/>
            <person name="Angelova A."/>
            <person name="Jetty R."/>
            <person name="Kudrna D."/>
            <person name="Golser W."/>
            <person name="Rivera L."/>
            <person name="Zhang J."/>
            <person name="Wing R."/>
        </authorList>
    </citation>
    <scope>NUCLEOTIDE SEQUENCE</scope>
</reference>
<evidence type="ECO:0000256" key="2">
    <source>
        <dbReference type="ARBA" id="ARBA00010846"/>
    </source>
</evidence>
<reference evidence="5 6" key="1">
    <citation type="submission" date="2012-08" db="EMBL/GenBank/DDBJ databases">
        <title>Oryza genome evolution.</title>
        <authorList>
            <person name="Wing R.A."/>
        </authorList>
    </citation>
    <scope>NUCLEOTIDE SEQUENCE</scope>
</reference>
<dbReference type="InterPro" id="IPR000210">
    <property type="entry name" value="BTB/POZ_dom"/>
</dbReference>
<evidence type="ECO:0000256" key="1">
    <source>
        <dbReference type="ARBA" id="ARBA00004906"/>
    </source>
</evidence>
<proteinExistence type="inferred from homology"/>
<dbReference type="eggNOG" id="KOG1987">
    <property type="taxonomic scope" value="Eukaryota"/>
</dbReference>
<evidence type="ECO:0000313" key="5">
    <source>
        <dbReference type="EnsemblPlants" id="LPERR10G07730.1"/>
    </source>
</evidence>
<reference evidence="5" key="3">
    <citation type="submission" date="2015-04" db="UniProtKB">
        <authorList>
            <consortium name="EnsemblPlants"/>
        </authorList>
    </citation>
    <scope>IDENTIFICATION</scope>
</reference>
<dbReference type="InterPro" id="IPR011333">
    <property type="entry name" value="SKP1/BTB/POZ_sf"/>
</dbReference>
<dbReference type="Pfam" id="PF24570">
    <property type="entry name" value="BACK_BPM_SPOP"/>
    <property type="match status" value="1"/>
</dbReference>
<feature type="domain" description="BPM/SPOP BACK" evidence="4">
    <location>
        <begin position="78"/>
        <end position="118"/>
    </location>
</feature>
<feature type="domain" description="BTB" evidence="3">
    <location>
        <begin position="8"/>
        <end position="72"/>
    </location>
</feature>
<dbReference type="Gramene" id="LPERR10G07730.1">
    <property type="protein sequence ID" value="LPERR10G07730.1"/>
    <property type="gene ID" value="LPERR10G07730"/>
</dbReference>
<name>A0A0D9XJX1_9ORYZ</name>
<dbReference type="GO" id="GO:0016567">
    <property type="term" value="P:protein ubiquitination"/>
    <property type="evidence" value="ECO:0007669"/>
    <property type="project" value="InterPro"/>
</dbReference>
<dbReference type="Pfam" id="PF00651">
    <property type="entry name" value="BTB"/>
    <property type="match status" value="1"/>
</dbReference>
<dbReference type="HOGENOM" id="CLU_004253_9_2_1"/>
<dbReference type="InterPro" id="IPR056423">
    <property type="entry name" value="BACK_BPM_SPOP"/>
</dbReference>
<dbReference type="SUPFAM" id="SSF54695">
    <property type="entry name" value="POZ domain"/>
    <property type="match status" value="1"/>
</dbReference>
<comment type="similarity">
    <text evidence="2">Belongs to the Tdpoz family.</text>
</comment>
<dbReference type="InterPro" id="IPR045005">
    <property type="entry name" value="BPM1-6"/>
</dbReference>
<dbReference type="PANTHER" id="PTHR26379">
    <property type="entry name" value="BTB/POZ AND MATH DOMAIN-CONTAINING PROTEIN 1"/>
    <property type="match status" value="1"/>
</dbReference>
<evidence type="ECO:0000313" key="6">
    <source>
        <dbReference type="Proteomes" id="UP000032180"/>
    </source>
</evidence>
<accession>A0A0D9XJX1</accession>
<dbReference type="PANTHER" id="PTHR26379:SF429">
    <property type="entry name" value="OS10G0428900 PROTEIN"/>
    <property type="match status" value="1"/>
</dbReference>
<sequence length="148" mass="16816">MEESAADAVVHVKDIPPKVFDALLQFIYTDTFPAKMEADVEGDQISLTNLLVAADRYDLERLKLMCEDKLYKCIDVGNVAYTLAVADHCDVLRRACIYFIASRGNLEAIKVNTTEDFEPIMYRHLGFAYDPNSYIKILKKLARCVMII</sequence>
<keyword evidence="6" id="KW-1185">Reference proteome</keyword>
<organism evidence="5 6">
    <name type="scientific">Leersia perrieri</name>
    <dbReference type="NCBI Taxonomy" id="77586"/>
    <lineage>
        <taxon>Eukaryota</taxon>
        <taxon>Viridiplantae</taxon>
        <taxon>Streptophyta</taxon>
        <taxon>Embryophyta</taxon>
        <taxon>Tracheophyta</taxon>
        <taxon>Spermatophyta</taxon>
        <taxon>Magnoliopsida</taxon>
        <taxon>Liliopsida</taxon>
        <taxon>Poales</taxon>
        <taxon>Poaceae</taxon>
        <taxon>BOP clade</taxon>
        <taxon>Oryzoideae</taxon>
        <taxon>Oryzeae</taxon>
        <taxon>Oryzinae</taxon>
        <taxon>Leersia</taxon>
    </lineage>
</organism>
<dbReference type="Proteomes" id="UP000032180">
    <property type="component" value="Chromosome 10"/>
</dbReference>
<dbReference type="STRING" id="77586.A0A0D9XJX1"/>